<dbReference type="AlphaFoldDB" id="A0A4Y2PJL2"/>
<sequence length="220" mass="24862">MGQRLPDDKKPHFEVLQISSRSGSKNGPFTEAFVNEISCRMIVDTGANVTIIHQEFAQPLDGKILWTPPCVTLQTVIGDKILIAGKMNIKIRFGNVSYDHTIYVAEITDNFILGLDFLKKYNFIPDFKDNYLHSASEDATLFQSAGSEITPIVGQIKDPVPPQTDPWSDKDVREAQMKDPDIKPIIEFMESSNTRPIWQDISSFSPGTKRYWAIRNSLQI</sequence>
<dbReference type="InterPro" id="IPR001969">
    <property type="entry name" value="Aspartic_peptidase_AS"/>
</dbReference>
<dbReference type="Pfam" id="PF13975">
    <property type="entry name" value="gag-asp_proteas"/>
    <property type="match status" value="1"/>
</dbReference>
<protein>
    <recommendedName>
        <fullName evidence="3">Peptidase A2 domain-containing protein</fullName>
    </recommendedName>
</protein>
<accession>A0A4Y2PJL2</accession>
<keyword evidence="2" id="KW-1185">Reference proteome</keyword>
<dbReference type="CDD" id="cd00303">
    <property type="entry name" value="retropepsin_like"/>
    <property type="match status" value="1"/>
</dbReference>
<proteinExistence type="predicted"/>
<organism evidence="1 2">
    <name type="scientific">Araneus ventricosus</name>
    <name type="common">Orbweaver spider</name>
    <name type="synonym">Epeira ventricosa</name>
    <dbReference type="NCBI Taxonomy" id="182803"/>
    <lineage>
        <taxon>Eukaryota</taxon>
        <taxon>Metazoa</taxon>
        <taxon>Ecdysozoa</taxon>
        <taxon>Arthropoda</taxon>
        <taxon>Chelicerata</taxon>
        <taxon>Arachnida</taxon>
        <taxon>Araneae</taxon>
        <taxon>Araneomorphae</taxon>
        <taxon>Entelegynae</taxon>
        <taxon>Araneoidea</taxon>
        <taxon>Araneidae</taxon>
        <taxon>Araneus</taxon>
    </lineage>
</organism>
<gene>
    <name evidence="1" type="ORF">AVEN_106182_1</name>
</gene>
<reference evidence="1 2" key="1">
    <citation type="journal article" date="2019" name="Sci. Rep.">
        <title>Orb-weaving spider Araneus ventricosus genome elucidates the spidroin gene catalogue.</title>
        <authorList>
            <person name="Kono N."/>
            <person name="Nakamura H."/>
            <person name="Ohtoshi R."/>
            <person name="Moran D.A.P."/>
            <person name="Shinohara A."/>
            <person name="Yoshida Y."/>
            <person name="Fujiwara M."/>
            <person name="Mori M."/>
            <person name="Tomita M."/>
            <person name="Arakawa K."/>
        </authorList>
    </citation>
    <scope>NUCLEOTIDE SEQUENCE [LARGE SCALE GENOMIC DNA]</scope>
</reference>
<dbReference type="EMBL" id="BGPR01011615">
    <property type="protein sequence ID" value="GBN52165.1"/>
    <property type="molecule type" value="Genomic_DNA"/>
</dbReference>
<evidence type="ECO:0000313" key="1">
    <source>
        <dbReference type="EMBL" id="GBN52165.1"/>
    </source>
</evidence>
<name>A0A4Y2PJL2_ARAVE</name>
<dbReference type="GO" id="GO:0004190">
    <property type="term" value="F:aspartic-type endopeptidase activity"/>
    <property type="evidence" value="ECO:0007669"/>
    <property type="project" value="InterPro"/>
</dbReference>
<dbReference type="GO" id="GO:0006508">
    <property type="term" value="P:proteolysis"/>
    <property type="evidence" value="ECO:0007669"/>
    <property type="project" value="InterPro"/>
</dbReference>
<dbReference type="Proteomes" id="UP000499080">
    <property type="component" value="Unassembled WGS sequence"/>
</dbReference>
<dbReference type="Gene3D" id="2.40.70.10">
    <property type="entry name" value="Acid Proteases"/>
    <property type="match status" value="1"/>
</dbReference>
<evidence type="ECO:0008006" key="3">
    <source>
        <dbReference type="Google" id="ProtNLM"/>
    </source>
</evidence>
<evidence type="ECO:0000313" key="2">
    <source>
        <dbReference type="Proteomes" id="UP000499080"/>
    </source>
</evidence>
<dbReference type="OrthoDB" id="6435686at2759"/>
<dbReference type="SUPFAM" id="SSF50630">
    <property type="entry name" value="Acid proteases"/>
    <property type="match status" value="1"/>
</dbReference>
<dbReference type="InterPro" id="IPR021109">
    <property type="entry name" value="Peptidase_aspartic_dom_sf"/>
</dbReference>
<dbReference type="PROSITE" id="PS00141">
    <property type="entry name" value="ASP_PROTEASE"/>
    <property type="match status" value="1"/>
</dbReference>
<comment type="caution">
    <text evidence="1">The sequence shown here is derived from an EMBL/GenBank/DDBJ whole genome shotgun (WGS) entry which is preliminary data.</text>
</comment>